<gene>
    <name evidence="2" type="ORF">PR048_031309</name>
</gene>
<accession>A0ABQ9G7S4</accession>
<dbReference type="EMBL" id="JARBHB010000015">
    <property type="protein sequence ID" value="KAJ8867507.1"/>
    <property type="molecule type" value="Genomic_DNA"/>
</dbReference>
<name>A0ABQ9G7S4_9NEOP</name>
<feature type="compositionally biased region" description="Basic and acidic residues" evidence="1">
    <location>
        <begin position="9"/>
        <end position="26"/>
    </location>
</feature>
<feature type="compositionally biased region" description="Low complexity" evidence="1">
    <location>
        <begin position="468"/>
        <end position="493"/>
    </location>
</feature>
<comment type="caution">
    <text evidence="2">The sequence shown here is derived from an EMBL/GenBank/DDBJ whole genome shotgun (WGS) entry which is preliminary data.</text>
</comment>
<organism evidence="2 3">
    <name type="scientific">Dryococelus australis</name>
    <dbReference type="NCBI Taxonomy" id="614101"/>
    <lineage>
        <taxon>Eukaryota</taxon>
        <taxon>Metazoa</taxon>
        <taxon>Ecdysozoa</taxon>
        <taxon>Arthropoda</taxon>
        <taxon>Hexapoda</taxon>
        <taxon>Insecta</taxon>
        <taxon>Pterygota</taxon>
        <taxon>Neoptera</taxon>
        <taxon>Polyneoptera</taxon>
        <taxon>Phasmatodea</taxon>
        <taxon>Verophasmatodea</taxon>
        <taxon>Anareolatae</taxon>
        <taxon>Phasmatidae</taxon>
        <taxon>Eurycanthinae</taxon>
        <taxon>Dryococelus</taxon>
    </lineage>
</organism>
<dbReference type="Proteomes" id="UP001159363">
    <property type="component" value="Chromosome 14"/>
</dbReference>
<feature type="compositionally biased region" description="Polar residues" evidence="1">
    <location>
        <begin position="307"/>
        <end position="327"/>
    </location>
</feature>
<protein>
    <submittedName>
        <fullName evidence="2">Uncharacterized protein</fullName>
    </submittedName>
</protein>
<evidence type="ECO:0000256" key="1">
    <source>
        <dbReference type="SAM" id="MobiDB-lite"/>
    </source>
</evidence>
<feature type="compositionally biased region" description="Basic and acidic residues" evidence="1">
    <location>
        <begin position="192"/>
        <end position="205"/>
    </location>
</feature>
<keyword evidence="3" id="KW-1185">Reference proteome</keyword>
<feature type="region of interest" description="Disordered" evidence="1">
    <location>
        <begin position="192"/>
        <end position="245"/>
    </location>
</feature>
<feature type="region of interest" description="Disordered" evidence="1">
    <location>
        <begin position="462"/>
        <end position="493"/>
    </location>
</feature>
<sequence length="493" mass="54781">MRVFGVSVEQRRNEGAGKREIPDKTRRPTASNTKCGLKTKPPFNWSGQFECLKLRSGLTLLAQIRNYVLVPLIWACPFSDWLHEALGGTGFVSDWPLYAARFFLLAVEQAIDSELQCRTVSPEFIIIIGFSGLPPTMGADVKTRMSVDGTPPSLDVSLEQCLDDKDLVRPNSTHRARRGPITNSYVINTRGGGEKCVRSHEDQGRRSRWCGSEQRGQGSRQRRRSLSVQGARTSANIRTPTPLPPYKLAIGSHRRQPANGLRVQHIPQPRVLVHRPNSICTPSCSLLPKAPVYTTGRQPGHRSVYKTQNPNTEPELQSVNNQRNSPRTTKHVGPANQVNLEVIPTILRTNSNHGERRGPITNSYVTNTRGGGEKCVRSHEVQERHSRWCGREQCPRVQAAAAKPECPGCDTLRQDCILLTCAASHSRTGASSRQDYSRGWHVVVQEFACHSRVVTKRHVRKSRPRWMSWGSGSAPSSPSTSSLTSGFLPPVMC</sequence>
<evidence type="ECO:0000313" key="3">
    <source>
        <dbReference type="Proteomes" id="UP001159363"/>
    </source>
</evidence>
<proteinExistence type="predicted"/>
<evidence type="ECO:0000313" key="2">
    <source>
        <dbReference type="EMBL" id="KAJ8867507.1"/>
    </source>
</evidence>
<feature type="region of interest" description="Disordered" evidence="1">
    <location>
        <begin position="307"/>
        <end position="335"/>
    </location>
</feature>
<reference evidence="2 3" key="1">
    <citation type="submission" date="2023-02" db="EMBL/GenBank/DDBJ databases">
        <title>LHISI_Scaffold_Assembly.</title>
        <authorList>
            <person name="Stuart O.P."/>
            <person name="Cleave R."/>
            <person name="Magrath M.J.L."/>
            <person name="Mikheyev A.S."/>
        </authorList>
    </citation>
    <scope>NUCLEOTIDE SEQUENCE [LARGE SCALE GENOMIC DNA]</scope>
    <source>
        <strain evidence="2">Daus_M_001</strain>
        <tissue evidence="2">Leg muscle</tissue>
    </source>
</reference>
<feature type="region of interest" description="Disordered" evidence="1">
    <location>
        <begin position="1"/>
        <end position="33"/>
    </location>
</feature>